<dbReference type="RefSeq" id="WP_338438435.1">
    <property type="nucleotide sequence ID" value="NZ_JAUYVH010000023.1"/>
</dbReference>
<reference evidence="1 2" key="1">
    <citation type="submission" date="2023-08" db="EMBL/GenBank/DDBJ databases">
        <title>Oxalobacteraceae gen .nov., isolated from river sludge outside the plant.</title>
        <authorList>
            <person name="Zhao S.Y."/>
        </authorList>
    </citation>
    <scope>NUCLEOTIDE SEQUENCE [LARGE SCALE GENOMIC DNA]</scope>
    <source>
        <strain evidence="1 2">R-40</strain>
    </source>
</reference>
<gene>
    <name evidence="1" type="ORF">Q8A64_18415</name>
</gene>
<sequence>MSFPFAYWYARIVELRIDVLLRPDELENELDALYERLNQPADPLFDLPAIDIEMPGFRFHHRVADGEHYIYVEDTVRRRLAGYTIFNRLVELNRQSDRYLRAPHSKYALAYQRRGIAAAIYRWWLDGNRCLISGARQSAGANALWRSLSNRYNLAFVDLRDKTLRYLGSQVNEETLGSLHTRMILMGCGWDLNTLSSALKMR</sequence>
<keyword evidence="2" id="KW-1185">Reference proteome</keyword>
<evidence type="ECO:0000313" key="2">
    <source>
        <dbReference type="Proteomes" id="UP001225596"/>
    </source>
</evidence>
<protein>
    <submittedName>
        <fullName evidence="1">N-acetyltransferase</fullName>
    </submittedName>
</protein>
<evidence type="ECO:0000313" key="1">
    <source>
        <dbReference type="EMBL" id="MDQ9172385.1"/>
    </source>
</evidence>
<organism evidence="1 2">
    <name type="scientific">Keguizhuia sedimenti</name>
    <dbReference type="NCBI Taxonomy" id="3064264"/>
    <lineage>
        <taxon>Bacteria</taxon>
        <taxon>Pseudomonadati</taxon>
        <taxon>Pseudomonadota</taxon>
        <taxon>Betaproteobacteria</taxon>
        <taxon>Burkholderiales</taxon>
        <taxon>Oxalobacteraceae</taxon>
        <taxon>Keguizhuia</taxon>
    </lineage>
</organism>
<dbReference type="Proteomes" id="UP001225596">
    <property type="component" value="Unassembled WGS sequence"/>
</dbReference>
<name>A0ABU1BTN1_9BURK</name>
<dbReference type="EMBL" id="JAUYVH010000023">
    <property type="protein sequence ID" value="MDQ9172385.1"/>
    <property type="molecule type" value="Genomic_DNA"/>
</dbReference>
<accession>A0ABU1BTN1</accession>
<comment type="caution">
    <text evidence="1">The sequence shown here is derived from an EMBL/GenBank/DDBJ whole genome shotgun (WGS) entry which is preliminary data.</text>
</comment>
<proteinExistence type="predicted"/>